<feature type="domain" description="Phosphatidylinositol N-acetylglucosaminyltransferase subunit H conserved" evidence="4">
    <location>
        <begin position="79"/>
        <end position="143"/>
    </location>
</feature>
<keyword evidence="6" id="KW-0808">Transferase</keyword>
<dbReference type="RefSeq" id="XP_005094401.1">
    <property type="nucleotide sequence ID" value="XM_005094344.3"/>
</dbReference>
<dbReference type="Pfam" id="PF10181">
    <property type="entry name" value="PIG-H"/>
    <property type="match status" value="1"/>
</dbReference>
<comment type="pathway">
    <text evidence="1">Glycolipid biosynthesis; glycosylphosphatidylinositol-anchor biosynthesis.</text>
</comment>
<comment type="similarity">
    <text evidence="2">Belongs to the PIGH family.</text>
</comment>
<reference evidence="6" key="1">
    <citation type="submission" date="2025-08" db="UniProtKB">
        <authorList>
            <consortium name="RefSeq"/>
        </authorList>
    </citation>
    <scope>IDENTIFICATION</scope>
</reference>
<organism evidence="5 6">
    <name type="scientific">Aplysia californica</name>
    <name type="common">California sea hare</name>
    <dbReference type="NCBI Taxonomy" id="6500"/>
    <lineage>
        <taxon>Eukaryota</taxon>
        <taxon>Metazoa</taxon>
        <taxon>Spiralia</taxon>
        <taxon>Lophotrochozoa</taxon>
        <taxon>Mollusca</taxon>
        <taxon>Gastropoda</taxon>
        <taxon>Heterobranchia</taxon>
        <taxon>Euthyneura</taxon>
        <taxon>Tectipleura</taxon>
        <taxon>Aplysiida</taxon>
        <taxon>Aplysioidea</taxon>
        <taxon>Aplysiidae</taxon>
        <taxon>Aplysia</taxon>
    </lineage>
</organism>
<dbReference type="InterPro" id="IPR019328">
    <property type="entry name" value="PIGH-H_dom"/>
</dbReference>
<keyword evidence="3" id="KW-0812">Transmembrane</keyword>
<dbReference type="Proteomes" id="UP000694888">
    <property type="component" value="Unplaced"/>
</dbReference>
<keyword evidence="5" id="KW-1185">Reference proteome</keyword>
<accession>A0ABM0JIH4</accession>
<dbReference type="PANTHER" id="PTHR15231:SF1">
    <property type="entry name" value="PHOSPHATIDYLINOSITOL N-ACETYLGLUCOSAMINYLTRANSFERASE SUBUNIT H"/>
    <property type="match status" value="1"/>
</dbReference>
<gene>
    <name evidence="6" type="primary">LOC101862403</name>
</gene>
<feature type="transmembrane region" description="Helical" evidence="3">
    <location>
        <begin position="29"/>
        <end position="48"/>
    </location>
</feature>
<feature type="transmembrane region" description="Helical" evidence="3">
    <location>
        <begin position="54"/>
        <end position="72"/>
    </location>
</feature>
<dbReference type="GO" id="GO:0016757">
    <property type="term" value="F:glycosyltransferase activity"/>
    <property type="evidence" value="ECO:0007669"/>
    <property type="project" value="UniProtKB-KW"/>
</dbReference>
<dbReference type="InterPro" id="IPR044215">
    <property type="entry name" value="PIG-H"/>
</dbReference>
<dbReference type="GeneID" id="101862403"/>
<name>A0ABM0JIH4_APLCA</name>
<protein>
    <submittedName>
        <fullName evidence="6">Phosphatidylinositol N-acetylglucosaminyltransferase subunit H</fullName>
    </submittedName>
</protein>
<evidence type="ECO:0000313" key="5">
    <source>
        <dbReference type="Proteomes" id="UP000694888"/>
    </source>
</evidence>
<evidence type="ECO:0000256" key="1">
    <source>
        <dbReference type="ARBA" id="ARBA00004687"/>
    </source>
</evidence>
<evidence type="ECO:0000313" key="6">
    <source>
        <dbReference type="RefSeq" id="XP_005094401.1"/>
    </source>
</evidence>
<keyword evidence="3" id="KW-1133">Transmembrane helix</keyword>
<evidence type="ECO:0000256" key="2">
    <source>
        <dbReference type="ARBA" id="ARBA00009610"/>
    </source>
</evidence>
<sequence length="172" mass="19751">MAVFKLYHKDMGRKGSEFIVSHPSIKSKTVFGILLSLTLLASFSMGLHLLDKNILASTTLVLFSSLVVRMYLKITTEKVLFLPSLGVQVETTYFLGHTVTYFIDISHIKDIVINEAITMHSVMYYLVVLRKEEQSDNIQQLYPLFSHSWPRLTDLKQVYRAAQEKLIIPRDL</sequence>
<evidence type="ECO:0000256" key="3">
    <source>
        <dbReference type="SAM" id="Phobius"/>
    </source>
</evidence>
<dbReference type="PANTHER" id="PTHR15231">
    <property type="entry name" value="PHOSPHATIDYLINOSITOL N-ACETYLGLUCOSAMINYLTRANSFERASE SUBUNIT H"/>
    <property type="match status" value="1"/>
</dbReference>
<evidence type="ECO:0000259" key="4">
    <source>
        <dbReference type="Pfam" id="PF10181"/>
    </source>
</evidence>
<keyword evidence="6" id="KW-0328">Glycosyltransferase</keyword>
<keyword evidence="3" id="KW-0472">Membrane</keyword>
<proteinExistence type="inferred from homology"/>